<dbReference type="PANTHER" id="PTHR46797">
    <property type="entry name" value="HTH-TYPE TRANSCRIPTIONAL REGULATOR"/>
    <property type="match status" value="1"/>
</dbReference>
<evidence type="ECO:0000313" key="4">
    <source>
        <dbReference type="Proteomes" id="UP000318431"/>
    </source>
</evidence>
<dbReference type="AlphaFoldDB" id="A0A562R1C6"/>
<keyword evidence="4" id="KW-1185">Reference proteome</keyword>
<dbReference type="Proteomes" id="UP000318431">
    <property type="component" value="Unassembled WGS sequence"/>
</dbReference>
<keyword evidence="1" id="KW-0238">DNA-binding</keyword>
<protein>
    <submittedName>
        <fullName evidence="3">Transcriptional regulator with XRE-family HTH domain</fullName>
    </submittedName>
</protein>
<organism evidence="3 4">
    <name type="scientific">Pseudoduganella lurida</name>
    <dbReference type="NCBI Taxonomy" id="1036180"/>
    <lineage>
        <taxon>Bacteria</taxon>
        <taxon>Pseudomonadati</taxon>
        <taxon>Pseudomonadota</taxon>
        <taxon>Betaproteobacteria</taxon>
        <taxon>Burkholderiales</taxon>
        <taxon>Oxalobacteraceae</taxon>
        <taxon>Telluria group</taxon>
        <taxon>Pseudoduganella</taxon>
    </lineage>
</organism>
<dbReference type="SUPFAM" id="SSF51182">
    <property type="entry name" value="RmlC-like cupins"/>
    <property type="match status" value="1"/>
</dbReference>
<comment type="caution">
    <text evidence="3">The sequence shown here is derived from an EMBL/GenBank/DDBJ whole genome shotgun (WGS) entry which is preliminary data.</text>
</comment>
<dbReference type="GO" id="GO:0005829">
    <property type="term" value="C:cytosol"/>
    <property type="evidence" value="ECO:0007669"/>
    <property type="project" value="TreeGrafter"/>
</dbReference>
<dbReference type="CDD" id="cd00093">
    <property type="entry name" value="HTH_XRE"/>
    <property type="match status" value="1"/>
</dbReference>
<dbReference type="GO" id="GO:0003677">
    <property type="term" value="F:DNA binding"/>
    <property type="evidence" value="ECO:0007669"/>
    <property type="project" value="UniProtKB-KW"/>
</dbReference>
<evidence type="ECO:0000256" key="1">
    <source>
        <dbReference type="ARBA" id="ARBA00023125"/>
    </source>
</evidence>
<dbReference type="SUPFAM" id="SSF47413">
    <property type="entry name" value="lambda repressor-like DNA-binding domains"/>
    <property type="match status" value="1"/>
</dbReference>
<dbReference type="Gene3D" id="2.60.120.10">
    <property type="entry name" value="Jelly Rolls"/>
    <property type="match status" value="1"/>
</dbReference>
<accession>A0A562R1C6</accession>
<sequence>MGNDNDNFEARLIARLAALREQHGWSLDELATRSSISRATLSRLERGETSPTASLLGKLCAAYGLPMSRLIAAVEEGGAQLVRAAEQPVWTDPHSGFTRRMVSPPAKGLRAELIEGRLPAGAAIDYEQPSLPGLEQHLWMLDGLLDYTLDGTVYRLQAGDCLRFRLYGATRFACPGPAGAHYLIAICEP</sequence>
<dbReference type="InterPro" id="IPR014710">
    <property type="entry name" value="RmlC-like_jellyroll"/>
</dbReference>
<dbReference type="OrthoDB" id="73827at2"/>
<dbReference type="SMART" id="SM00530">
    <property type="entry name" value="HTH_XRE"/>
    <property type="match status" value="1"/>
</dbReference>
<name>A0A562R1C6_9BURK</name>
<gene>
    <name evidence="3" type="ORF">IP91_04349</name>
</gene>
<dbReference type="RefSeq" id="WP_145651897.1">
    <property type="nucleotide sequence ID" value="NZ_VLLB01000009.1"/>
</dbReference>
<proteinExistence type="predicted"/>
<dbReference type="CDD" id="cd02209">
    <property type="entry name" value="cupin_XRE_C"/>
    <property type="match status" value="1"/>
</dbReference>
<dbReference type="InterPro" id="IPR011051">
    <property type="entry name" value="RmlC_Cupin_sf"/>
</dbReference>
<feature type="domain" description="HTH cro/C1-type" evidence="2">
    <location>
        <begin position="16"/>
        <end position="70"/>
    </location>
</feature>
<dbReference type="Gene3D" id="1.10.260.40">
    <property type="entry name" value="lambda repressor-like DNA-binding domains"/>
    <property type="match status" value="1"/>
</dbReference>
<dbReference type="InterPro" id="IPR050807">
    <property type="entry name" value="TransReg_Diox_bact_type"/>
</dbReference>
<evidence type="ECO:0000259" key="2">
    <source>
        <dbReference type="PROSITE" id="PS50943"/>
    </source>
</evidence>
<dbReference type="InterPro" id="IPR010982">
    <property type="entry name" value="Lambda_DNA-bd_dom_sf"/>
</dbReference>
<evidence type="ECO:0000313" key="3">
    <source>
        <dbReference type="EMBL" id="TWI62240.1"/>
    </source>
</evidence>
<dbReference type="PROSITE" id="PS50943">
    <property type="entry name" value="HTH_CROC1"/>
    <property type="match status" value="1"/>
</dbReference>
<dbReference type="PANTHER" id="PTHR46797:SF10">
    <property type="entry name" value="BLR1115 PROTEIN"/>
    <property type="match status" value="1"/>
</dbReference>
<dbReference type="Pfam" id="PF01381">
    <property type="entry name" value="HTH_3"/>
    <property type="match status" value="1"/>
</dbReference>
<reference evidence="3 4" key="1">
    <citation type="journal article" date="2015" name="Stand. Genomic Sci.">
        <title>Genomic Encyclopedia of Bacterial and Archaeal Type Strains, Phase III: the genomes of soil and plant-associated and newly described type strains.</title>
        <authorList>
            <person name="Whitman W.B."/>
            <person name="Woyke T."/>
            <person name="Klenk H.P."/>
            <person name="Zhou Y."/>
            <person name="Lilburn T.G."/>
            <person name="Beck B.J."/>
            <person name="De Vos P."/>
            <person name="Vandamme P."/>
            <person name="Eisen J.A."/>
            <person name="Garrity G."/>
            <person name="Hugenholtz P."/>
            <person name="Kyrpides N.C."/>
        </authorList>
    </citation>
    <scope>NUCLEOTIDE SEQUENCE [LARGE SCALE GENOMIC DNA]</scope>
    <source>
        <strain evidence="3 4">CGMCC 1.10822</strain>
    </source>
</reference>
<dbReference type="EMBL" id="VLLB01000009">
    <property type="protein sequence ID" value="TWI62240.1"/>
    <property type="molecule type" value="Genomic_DNA"/>
</dbReference>
<dbReference type="InterPro" id="IPR001387">
    <property type="entry name" value="Cro/C1-type_HTH"/>
</dbReference>
<dbReference type="GO" id="GO:0003700">
    <property type="term" value="F:DNA-binding transcription factor activity"/>
    <property type="evidence" value="ECO:0007669"/>
    <property type="project" value="TreeGrafter"/>
</dbReference>